<dbReference type="HOGENOM" id="CLU_571344_0_0_1"/>
<feature type="region of interest" description="Disordered" evidence="1">
    <location>
        <begin position="323"/>
        <end position="433"/>
    </location>
</feature>
<evidence type="ECO:0000313" key="3">
    <source>
        <dbReference type="Proteomes" id="UP000002058"/>
    </source>
</evidence>
<evidence type="ECO:0000256" key="1">
    <source>
        <dbReference type="SAM" id="MobiDB-lite"/>
    </source>
</evidence>
<evidence type="ECO:0000313" key="2">
    <source>
        <dbReference type="EMBL" id="EEP76385.1"/>
    </source>
</evidence>
<dbReference type="OrthoDB" id="4755622at2759"/>
<feature type="compositionally biased region" description="Polar residues" evidence="1">
    <location>
        <begin position="358"/>
        <end position="370"/>
    </location>
</feature>
<dbReference type="EMBL" id="CH476615">
    <property type="protein sequence ID" value="EEP76385.1"/>
    <property type="molecule type" value="Genomic_DNA"/>
</dbReference>
<dbReference type="InParanoid" id="C4JGY3"/>
<protein>
    <submittedName>
        <fullName evidence="2">Uncharacterized protein</fullName>
    </submittedName>
</protein>
<feature type="region of interest" description="Disordered" evidence="1">
    <location>
        <begin position="1"/>
        <end position="60"/>
    </location>
</feature>
<dbReference type="AlphaFoldDB" id="C4JGY3"/>
<dbReference type="GeneID" id="8439918"/>
<accession>C4JGY3</accession>
<feature type="compositionally biased region" description="Basic residues" evidence="1">
    <location>
        <begin position="158"/>
        <end position="170"/>
    </location>
</feature>
<dbReference type="OMA" id="RHTIFKT"/>
<feature type="compositionally biased region" description="Low complexity" evidence="1">
    <location>
        <begin position="196"/>
        <end position="207"/>
    </location>
</feature>
<dbReference type="eggNOG" id="ENOG502SXED">
    <property type="taxonomic scope" value="Eukaryota"/>
</dbReference>
<feature type="compositionally biased region" description="Polar residues" evidence="1">
    <location>
        <begin position="19"/>
        <end position="29"/>
    </location>
</feature>
<feature type="compositionally biased region" description="Polar residues" evidence="1">
    <location>
        <begin position="214"/>
        <end position="228"/>
    </location>
</feature>
<feature type="compositionally biased region" description="Low complexity" evidence="1">
    <location>
        <begin position="45"/>
        <end position="54"/>
    </location>
</feature>
<keyword evidence="3" id="KW-1185">Reference proteome</keyword>
<dbReference type="Proteomes" id="UP000002058">
    <property type="component" value="Unassembled WGS sequence"/>
</dbReference>
<organism evidence="2 3">
    <name type="scientific">Uncinocarpus reesii (strain UAMH 1704)</name>
    <dbReference type="NCBI Taxonomy" id="336963"/>
    <lineage>
        <taxon>Eukaryota</taxon>
        <taxon>Fungi</taxon>
        <taxon>Dikarya</taxon>
        <taxon>Ascomycota</taxon>
        <taxon>Pezizomycotina</taxon>
        <taxon>Eurotiomycetes</taxon>
        <taxon>Eurotiomycetidae</taxon>
        <taxon>Onygenales</taxon>
        <taxon>Onygenaceae</taxon>
        <taxon>Uncinocarpus</taxon>
    </lineage>
</organism>
<dbReference type="VEuPathDB" id="FungiDB:UREG_01234"/>
<dbReference type="KEGG" id="ure:UREG_01234"/>
<name>C4JGY3_UNCRE</name>
<sequence>MYPNTKDSFAGINPEESASAVSAQATSEAGPSEEGARSQQHVAPDTVSSTSSLSDIDDDEDDDIRHTIFKTIKIHTAKCDVCNQHNKSTLRRCIDCGWQICTPCWDARGGNGTHGVSHKFTGPVFSPGGPNFASHGQDIAADDSDETISIPDDEVKRMKSKAKANIKGKKPNQQANHGVAKGRASERAPGDKGKSKAAGTKASQSKAAIRKSAKTISTKPGSNTTTKESPVVLDGNDAGTDDELESESAAQTAATSTQQPQAEMSPNDPNNPMFYLCMAAELASNQEKEQRLRDQALRLQAAQAMAARARIQTALTAGKARSPLFVPIGSSPDRLQGGTATAINEHSPLPQSMAHRTGPQTTFHQPSIPGSLQPPGIAGPASQTSVFKRSILQADAGENTTNREAPQPPPIAGPQDPRWTSGFTSSQRLRLDPESSWINSYTSSMWHGSFQQFSGPSGMDEEVEDEADSRSHGRPWDL</sequence>
<reference evidence="3" key="1">
    <citation type="journal article" date="2009" name="Genome Res.">
        <title>Comparative genomic analyses of the human fungal pathogens Coccidioides and their relatives.</title>
        <authorList>
            <person name="Sharpton T.J."/>
            <person name="Stajich J.E."/>
            <person name="Rounsley S.D."/>
            <person name="Gardner M.J."/>
            <person name="Wortman J.R."/>
            <person name="Jordar V.S."/>
            <person name="Maiti R."/>
            <person name="Kodira C.D."/>
            <person name="Neafsey D.E."/>
            <person name="Zeng Q."/>
            <person name="Hung C.-Y."/>
            <person name="McMahan C."/>
            <person name="Muszewska A."/>
            <person name="Grynberg M."/>
            <person name="Mandel M.A."/>
            <person name="Kellner E.M."/>
            <person name="Barker B.M."/>
            <person name="Galgiani J.N."/>
            <person name="Orbach M.J."/>
            <person name="Kirkland T.N."/>
            <person name="Cole G.T."/>
            <person name="Henn M.R."/>
            <person name="Birren B.W."/>
            <person name="Taylor J.W."/>
        </authorList>
    </citation>
    <scope>NUCLEOTIDE SEQUENCE [LARGE SCALE GENOMIC DNA]</scope>
    <source>
        <strain evidence="3">UAMH 1704</strain>
    </source>
</reference>
<proteinExistence type="predicted"/>
<dbReference type="RefSeq" id="XP_002541718.1">
    <property type="nucleotide sequence ID" value="XM_002541672.1"/>
</dbReference>
<feature type="region of interest" description="Disordered" evidence="1">
    <location>
        <begin position="448"/>
        <end position="478"/>
    </location>
</feature>
<feature type="compositionally biased region" description="Low complexity" evidence="1">
    <location>
        <begin position="247"/>
        <end position="263"/>
    </location>
</feature>
<feature type="region of interest" description="Disordered" evidence="1">
    <location>
        <begin position="127"/>
        <end position="272"/>
    </location>
</feature>
<gene>
    <name evidence="2" type="ORF">UREG_01234</name>
</gene>
<feature type="compositionally biased region" description="Basic and acidic residues" evidence="1">
    <location>
        <begin position="183"/>
        <end position="194"/>
    </location>
</feature>
<feature type="compositionally biased region" description="Basic and acidic residues" evidence="1">
    <location>
        <begin position="468"/>
        <end position="478"/>
    </location>
</feature>